<dbReference type="RefSeq" id="XP_013348453.1">
    <property type="nucleotide sequence ID" value="XM_013492999.1"/>
</dbReference>
<evidence type="ECO:0000313" key="2">
    <source>
        <dbReference type="Proteomes" id="UP000030641"/>
    </source>
</evidence>
<dbReference type="InterPro" id="IPR038883">
    <property type="entry name" value="AN11006-like"/>
</dbReference>
<dbReference type="AlphaFoldDB" id="A0A074Z030"/>
<dbReference type="OrthoDB" id="3946594at2759"/>
<dbReference type="HOGENOM" id="CLU_909069_0_0_1"/>
<dbReference type="Proteomes" id="UP000030641">
    <property type="component" value="Unassembled WGS sequence"/>
</dbReference>
<sequence>MEGKQLAKHPYNRSNLLFLKWEDPCGLWLQNFGFNNYARDCSLRYFNSTLVDECKASRFFRPCRYATFRSSCPISMYKRLYRMVRAGLHVPYLALKNDELKARLQMRDIPLPRSRTKPNLVQALLDADEVITLNFLDLPPEVRTMIYEFALTHDMKHRGRPLMYDGRHSIKPALLQTCRLIRQEGSEVFYKSNRFQIERDDSHRWNCGSERHKWVSESYLRFFVNHVGAGNMRAWGIRPMHPKEQRFKAFRGYIKARVREFRSRTSISPCAYAGYEDGWVDLTDKDHELSGVQWLQLACRNIHQLL</sequence>
<dbReference type="InParanoid" id="A0A074Z030"/>
<protein>
    <submittedName>
        <fullName evidence="1">Uncharacterized protein</fullName>
    </submittedName>
</protein>
<dbReference type="PANTHER" id="PTHR42085">
    <property type="entry name" value="F-BOX DOMAIN-CONTAINING PROTEIN"/>
    <property type="match status" value="1"/>
</dbReference>
<proteinExistence type="predicted"/>
<name>A0A074Z030_AURSE</name>
<dbReference type="PANTHER" id="PTHR42085:SF1">
    <property type="entry name" value="F-BOX DOMAIN-CONTAINING PROTEIN"/>
    <property type="match status" value="1"/>
</dbReference>
<keyword evidence="2" id="KW-1185">Reference proteome</keyword>
<gene>
    <name evidence="1" type="ORF">AUEXF2481DRAFT_194137</name>
</gene>
<dbReference type="EMBL" id="KL584750">
    <property type="protein sequence ID" value="KEQ99737.1"/>
    <property type="molecule type" value="Genomic_DNA"/>
</dbReference>
<reference evidence="1 2" key="1">
    <citation type="journal article" date="2014" name="BMC Genomics">
        <title>Genome sequencing of four Aureobasidium pullulans varieties: biotechnological potential, stress tolerance, and description of new species.</title>
        <authorList>
            <person name="Gostin Ar C."/>
            <person name="Ohm R.A."/>
            <person name="Kogej T."/>
            <person name="Sonjak S."/>
            <person name="Turk M."/>
            <person name="Zajc J."/>
            <person name="Zalar P."/>
            <person name="Grube M."/>
            <person name="Sun H."/>
            <person name="Han J."/>
            <person name="Sharma A."/>
            <person name="Chiniquy J."/>
            <person name="Ngan C.Y."/>
            <person name="Lipzen A."/>
            <person name="Barry K."/>
            <person name="Grigoriev I.V."/>
            <person name="Gunde-Cimerman N."/>
        </authorList>
    </citation>
    <scope>NUCLEOTIDE SEQUENCE [LARGE SCALE GENOMIC DNA]</scope>
    <source>
        <strain evidence="1 2">EXF-2481</strain>
    </source>
</reference>
<accession>A0A074Z030</accession>
<evidence type="ECO:0000313" key="1">
    <source>
        <dbReference type="EMBL" id="KEQ99737.1"/>
    </source>
</evidence>
<dbReference type="GeneID" id="25362414"/>
<organism evidence="1 2">
    <name type="scientific">Aureobasidium subglaciale (strain EXF-2481)</name>
    <name type="common">Aureobasidium pullulans var. subglaciale</name>
    <dbReference type="NCBI Taxonomy" id="1043005"/>
    <lineage>
        <taxon>Eukaryota</taxon>
        <taxon>Fungi</taxon>
        <taxon>Dikarya</taxon>
        <taxon>Ascomycota</taxon>
        <taxon>Pezizomycotina</taxon>
        <taxon>Dothideomycetes</taxon>
        <taxon>Dothideomycetidae</taxon>
        <taxon>Dothideales</taxon>
        <taxon>Saccotheciaceae</taxon>
        <taxon>Aureobasidium</taxon>
    </lineage>
</organism>